<dbReference type="AlphaFoldDB" id="A0A6C0B3N1"/>
<protein>
    <submittedName>
        <fullName evidence="3">Uncharacterized protein</fullName>
    </submittedName>
</protein>
<sequence length="148" mass="15745">MNITPEYFVVAGLIAYIAFFTHPPPQFVSLVLKSPVGKVLALLGVVAAFMKSPPIGLLLGVAYLMSSHPTLEHLDAAEQGPKKEQPKSGAPKIDTKDLGKLAGMLSGKAGKGEKLPQEKGKDETTPPVPTTTVKPHSDPKVTEKFSLF</sequence>
<keyword evidence="2" id="KW-0812">Transmembrane</keyword>
<name>A0A6C0B3N1_9ZZZZ</name>
<keyword evidence="2" id="KW-0472">Membrane</keyword>
<feature type="compositionally biased region" description="Basic and acidic residues" evidence="1">
    <location>
        <begin position="74"/>
        <end position="86"/>
    </location>
</feature>
<feature type="region of interest" description="Disordered" evidence="1">
    <location>
        <begin position="74"/>
        <end position="148"/>
    </location>
</feature>
<dbReference type="EMBL" id="MN739051">
    <property type="protein sequence ID" value="QHS86129.1"/>
    <property type="molecule type" value="Genomic_DNA"/>
</dbReference>
<proteinExistence type="predicted"/>
<accession>A0A6C0B3N1</accession>
<keyword evidence="2" id="KW-1133">Transmembrane helix</keyword>
<feature type="compositionally biased region" description="Basic and acidic residues" evidence="1">
    <location>
        <begin position="110"/>
        <end position="124"/>
    </location>
</feature>
<evidence type="ECO:0000256" key="1">
    <source>
        <dbReference type="SAM" id="MobiDB-lite"/>
    </source>
</evidence>
<reference evidence="3" key="1">
    <citation type="journal article" date="2020" name="Nature">
        <title>Giant virus diversity and host interactions through global metagenomics.</title>
        <authorList>
            <person name="Schulz F."/>
            <person name="Roux S."/>
            <person name="Paez-Espino D."/>
            <person name="Jungbluth S."/>
            <person name="Walsh D.A."/>
            <person name="Denef V.J."/>
            <person name="McMahon K.D."/>
            <person name="Konstantinidis K.T."/>
            <person name="Eloe-Fadrosh E.A."/>
            <person name="Kyrpides N.C."/>
            <person name="Woyke T."/>
        </authorList>
    </citation>
    <scope>NUCLEOTIDE SEQUENCE</scope>
    <source>
        <strain evidence="3">GVMAG-M-3300009185-7</strain>
    </source>
</reference>
<evidence type="ECO:0000313" key="3">
    <source>
        <dbReference type="EMBL" id="QHS86129.1"/>
    </source>
</evidence>
<feature type="transmembrane region" description="Helical" evidence="2">
    <location>
        <begin position="39"/>
        <end position="64"/>
    </location>
</feature>
<evidence type="ECO:0000256" key="2">
    <source>
        <dbReference type="SAM" id="Phobius"/>
    </source>
</evidence>
<organism evidence="3">
    <name type="scientific">viral metagenome</name>
    <dbReference type="NCBI Taxonomy" id="1070528"/>
    <lineage>
        <taxon>unclassified sequences</taxon>
        <taxon>metagenomes</taxon>
        <taxon>organismal metagenomes</taxon>
    </lineage>
</organism>
<feature type="transmembrane region" description="Helical" evidence="2">
    <location>
        <begin position="7"/>
        <end position="27"/>
    </location>
</feature>
<feature type="compositionally biased region" description="Basic and acidic residues" evidence="1">
    <location>
        <begin position="135"/>
        <end position="148"/>
    </location>
</feature>